<comment type="caution">
    <text evidence="5">The sequence shown here is derived from an EMBL/GenBank/DDBJ whole genome shotgun (WGS) entry which is preliminary data.</text>
</comment>
<dbReference type="PANTHER" id="PTHR38593">
    <property type="entry name" value="BLR2558 PROTEIN"/>
    <property type="match status" value="1"/>
</dbReference>
<feature type="region of interest" description="Disordered" evidence="1">
    <location>
        <begin position="181"/>
        <end position="260"/>
    </location>
</feature>
<dbReference type="Proteomes" id="UP001165652">
    <property type="component" value="Unassembled WGS sequence"/>
</dbReference>
<dbReference type="Pfam" id="PF05239">
    <property type="entry name" value="PRC"/>
    <property type="match status" value="1"/>
</dbReference>
<evidence type="ECO:0000313" key="6">
    <source>
        <dbReference type="Proteomes" id="UP001165652"/>
    </source>
</evidence>
<dbReference type="Gene3D" id="1.20.1260.10">
    <property type="match status" value="1"/>
</dbReference>
<feature type="compositionally biased region" description="Basic and acidic residues" evidence="1">
    <location>
        <begin position="346"/>
        <end position="369"/>
    </location>
</feature>
<feature type="compositionally biased region" description="Low complexity" evidence="1">
    <location>
        <begin position="181"/>
        <end position="223"/>
    </location>
</feature>
<evidence type="ECO:0000256" key="1">
    <source>
        <dbReference type="SAM" id="MobiDB-lite"/>
    </source>
</evidence>
<feature type="domain" description="PRC-barrel" evidence="3">
    <location>
        <begin position="471"/>
        <end position="537"/>
    </location>
</feature>
<accession>A0ABT5JG69</accession>
<feature type="signal peptide" evidence="2">
    <location>
        <begin position="1"/>
        <end position="24"/>
    </location>
</feature>
<sequence length="568" mass="63049">MRAITLFASAALASTALVPLPATAQTARQPGAQAQGQQARSIPAAEFVQRAAVSNLFEIQSSRLADTKARNEQVRQFAQRMIEEHGQAGQRLRSAAQNQSIPDALDQQHTQMIQELQNASGSGFDRRYVDMQVKAHEQAVSLYESFVRGGEEGQLQQFARQTLPTLRDHLQSARQIEQGIARQQVGSAQQGQGPQGQGRQAEGQQRQARTGADQAGADQGDQADPSRIVVRQPPPRVQIDQGSPRVTVDQRQPRVTVDQRQPEIVVRQLPPTITVDQPQPEIVVRMPQPDVNVAMQPPRVEVDQPQPQVRVARPDQQQQAQVDVERGRPDVTVRRADDPNVQIANESRRPNVRFERTGEPKVVYREADGQPRVFYEEQQAGDRSGQQGRQQAGREQTQQQRQAQARQQAQQDDRQPQARQSPAGQQAQQQSAAGNRPTDEERRKARARLGGAEAETTGSAGQPTRTMMVETITDLDVYNARGERLGDIQAVVADRDNRRHVVIASGGFLGFGEDQVVFPLERFRLRGDRLTIQGVSDDDIDAMADYRNANTNYRALSANTRLEVPISQ</sequence>
<dbReference type="Pfam" id="PF13628">
    <property type="entry name" value="DUF4142"/>
    <property type="match status" value="1"/>
</dbReference>
<feature type="domain" description="DUF4142" evidence="4">
    <location>
        <begin position="45"/>
        <end position="176"/>
    </location>
</feature>
<protein>
    <submittedName>
        <fullName evidence="5">DUF4142 domain-containing protein</fullName>
    </submittedName>
</protein>
<proteinExistence type="predicted"/>
<dbReference type="Gene3D" id="2.30.30.240">
    <property type="entry name" value="PRC-barrel domain"/>
    <property type="match status" value="1"/>
</dbReference>
<gene>
    <name evidence="5" type="ORF">PQJ73_23725</name>
</gene>
<evidence type="ECO:0000259" key="3">
    <source>
        <dbReference type="Pfam" id="PF05239"/>
    </source>
</evidence>
<keyword evidence="2" id="KW-0732">Signal</keyword>
<reference evidence="5" key="2">
    <citation type="submission" date="2023-02" db="EMBL/GenBank/DDBJ databases">
        <authorList>
            <person name="Rayyan A."/>
            <person name="Meyer T."/>
            <person name="Kyndt J.A."/>
        </authorList>
    </citation>
    <scope>NUCLEOTIDE SEQUENCE</scope>
    <source>
        <strain evidence="5">DSM 9987</strain>
    </source>
</reference>
<feature type="compositionally biased region" description="Low complexity" evidence="1">
    <location>
        <begin position="381"/>
        <end position="410"/>
    </location>
</feature>
<dbReference type="RefSeq" id="WP_272779542.1">
    <property type="nucleotide sequence ID" value="NZ_JAQQLI010000050.1"/>
</dbReference>
<dbReference type="InterPro" id="IPR012347">
    <property type="entry name" value="Ferritin-like"/>
</dbReference>
<feature type="chain" id="PRO_5045761081" evidence="2">
    <location>
        <begin position="25"/>
        <end position="568"/>
    </location>
</feature>
<keyword evidence="6" id="KW-1185">Reference proteome</keyword>
<dbReference type="InterPro" id="IPR027275">
    <property type="entry name" value="PRC-brl_dom"/>
</dbReference>
<feature type="compositionally biased region" description="Low complexity" evidence="1">
    <location>
        <begin position="450"/>
        <end position="461"/>
    </location>
</feature>
<dbReference type="PANTHER" id="PTHR38593:SF1">
    <property type="entry name" value="BLR2558 PROTEIN"/>
    <property type="match status" value="1"/>
</dbReference>
<organism evidence="5 6">
    <name type="scientific">Rhodoplanes tepidamans</name>
    <name type="common">Rhodoplanes cryptolactis</name>
    <dbReference type="NCBI Taxonomy" id="200616"/>
    <lineage>
        <taxon>Bacteria</taxon>
        <taxon>Pseudomonadati</taxon>
        <taxon>Pseudomonadota</taxon>
        <taxon>Alphaproteobacteria</taxon>
        <taxon>Hyphomicrobiales</taxon>
        <taxon>Nitrobacteraceae</taxon>
        <taxon>Rhodoplanes</taxon>
    </lineage>
</organism>
<feature type="compositionally biased region" description="Low complexity" evidence="1">
    <location>
        <begin position="417"/>
        <end position="434"/>
    </location>
</feature>
<evidence type="ECO:0000256" key="2">
    <source>
        <dbReference type="SAM" id="SignalP"/>
    </source>
</evidence>
<dbReference type="EMBL" id="JAQQLI010000050">
    <property type="protein sequence ID" value="MDC7788709.1"/>
    <property type="molecule type" value="Genomic_DNA"/>
</dbReference>
<feature type="region of interest" description="Disordered" evidence="1">
    <location>
        <begin position="304"/>
        <end position="465"/>
    </location>
</feature>
<name>A0ABT5JG69_RHOTP</name>
<dbReference type="InterPro" id="IPR011033">
    <property type="entry name" value="PRC_barrel-like_sf"/>
</dbReference>
<reference evidence="5" key="1">
    <citation type="journal article" date="2023" name="Microbiol Resour">
        <title>Genome Sequences of Rhodoplanes serenus and Two Thermotolerant Strains, Rhodoplanes tepidamans and 'Rhodoplanes cryptolactis,' Further Refine the Genus.</title>
        <authorList>
            <person name="Rayyan A.A."/>
            <person name="Kyndt J.A."/>
        </authorList>
    </citation>
    <scope>NUCLEOTIDE SEQUENCE</scope>
    <source>
        <strain evidence="5">DSM 9987</strain>
    </source>
</reference>
<feature type="compositionally biased region" description="Basic and acidic residues" evidence="1">
    <location>
        <begin position="323"/>
        <end position="338"/>
    </location>
</feature>
<dbReference type="SUPFAM" id="SSF50346">
    <property type="entry name" value="PRC-barrel domain"/>
    <property type="match status" value="1"/>
</dbReference>
<dbReference type="InterPro" id="IPR025419">
    <property type="entry name" value="DUF4142"/>
</dbReference>
<evidence type="ECO:0000259" key="4">
    <source>
        <dbReference type="Pfam" id="PF13628"/>
    </source>
</evidence>
<evidence type="ECO:0000313" key="5">
    <source>
        <dbReference type="EMBL" id="MDC7788709.1"/>
    </source>
</evidence>